<dbReference type="Proteomes" id="UP000462410">
    <property type="component" value="Unassembled WGS sequence"/>
</dbReference>
<dbReference type="Proteomes" id="UP000441160">
    <property type="component" value="Unassembled WGS sequence"/>
</dbReference>
<evidence type="ECO:0000256" key="1">
    <source>
        <dbReference type="ARBA" id="ARBA00033738"/>
    </source>
</evidence>
<evidence type="ECO:0000313" key="9">
    <source>
        <dbReference type="EMBL" id="MXI74264.1"/>
    </source>
</evidence>
<dbReference type="Gene3D" id="3.30.2400.30">
    <property type="match status" value="1"/>
</dbReference>
<dbReference type="InterPro" id="IPR007544">
    <property type="entry name" value="ENCAP"/>
</dbReference>
<evidence type="ECO:0000313" key="7">
    <source>
        <dbReference type="EMBL" id="MWT21048.1"/>
    </source>
</evidence>
<reference evidence="11 12" key="1">
    <citation type="submission" date="2019-08" db="EMBL/GenBank/DDBJ databases">
        <title>Whole genome analysis of cultivated E. coli strains isolated from CD patients and healthy donors.</title>
        <authorList>
            <person name="Siniagina M.N."/>
            <person name="Markelova M.I."/>
            <person name="Laikov A.V."/>
            <person name="Boulygina E.A."/>
            <person name="Khusnutdinova D.R."/>
            <person name="Kharchenko A."/>
            <person name="Grigoryeva T.V."/>
        </authorList>
    </citation>
    <scope>NUCLEOTIDE SEQUENCE [LARGE SCALE GENOMIC DNA]</scope>
    <source>
        <strain evidence="11 12">3_77_5</strain>
    </source>
</reference>
<dbReference type="AlphaFoldDB" id="A0A3L1NQK1"/>
<dbReference type="EMDB" id="EMD-47525"/>
<dbReference type="EMBL" id="VSBS01000443">
    <property type="protein sequence ID" value="TXT01157.1"/>
    <property type="molecule type" value="Genomic_DNA"/>
</dbReference>
<evidence type="ECO:0000313" key="12">
    <source>
        <dbReference type="Proteomes" id="UP000321461"/>
    </source>
</evidence>
<dbReference type="PIRSF" id="PIRSF019254">
    <property type="entry name" value="CFP29"/>
    <property type="match status" value="1"/>
</dbReference>
<evidence type="ECO:0000313" key="15">
    <source>
        <dbReference type="Proteomes" id="UP000441160"/>
    </source>
</evidence>
<dbReference type="GO" id="GO:0140737">
    <property type="term" value="C:encapsulin nanocompartment"/>
    <property type="evidence" value="ECO:0007669"/>
    <property type="project" value="UniProtKB-SubCell"/>
</dbReference>
<proteinExistence type="evidence at protein level"/>
<keyword evidence="20" id="KW-0002">3D-structure</keyword>
<evidence type="ECO:0000256" key="3">
    <source>
        <dbReference type="ARBA" id="ARBA00033787"/>
    </source>
</evidence>
<evidence type="ECO:0000313" key="5">
    <source>
        <dbReference type="EMBL" id="MWR38177.1"/>
    </source>
</evidence>
<dbReference type="Gene3D" id="3.30.2320.10">
    <property type="entry name" value="hypothetical protein PF0899 domain"/>
    <property type="match status" value="1"/>
</dbReference>
<dbReference type="Proteomes" id="UP000321461">
    <property type="component" value="Unassembled WGS sequence"/>
</dbReference>
<dbReference type="RefSeq" id="WP_001061054.1">
    <property type="nucleotide sequence ID" value="NZ_BDPU01000099.1"/>
</dbReference>
<reference evidence="4 17" key="2">
    <citation type="submission" date="2019-12" db="EMBL/GenBank/DDBJ databases">
        <title>Enteriobacteria Tanzani isolates_10432.</title>
        <authorList>
            <person name="Subbiah M."/>
            <person name="Call D."/>
        </authorList>
    </citation>
    <scope>NUCLEOTIDE SEQUENCE [LARGE SCALE GENOMIC DNA]</scope>
    <source>
        <strain evidence="4 17">10432wG8</strain>
    </source>
</reference>
<evidence type="ECO:0000313" key="13">
    <source>
        <dbReference type="Proteomes" id="UP000436141"/>
    </source>
</evidence>
<reference evidence="14 15" key="4">
    <citation type="submission" date="2019-12" db="EMBL/GenBank/DDBJ databases">
        <title>Enteriobacteria Tanzani isolates_8377-8380.</title>
        <authorList>
            <person name="Subbiah M."/>
            <person name="Call D."/>
        </authorList>
    </citation>
    <scope>NUCLEOTIDE SEQUENCE [LARGE SCALE GENOMIC DNA]</scope>
    <source>
        <strain evidence="8 15">8378wB3</strain>
        <strain evidence="7 18">8378wH8</strain>
        <strain evidence="5 16">8379wE2</strain>
        <strain evidence="6 14">8379wE6</strain>
    </source>
</reference>
<dbReference type="EMBL" id="WTML01000289">
    <property type="protein sequence ID" value="MWL00769.1"/>
    <property type="molecule type" value="Genomic_DNA"/>
</dbReference>
<evidence type="ECO:0007829" key="20">
    <source>
        <dbReference type="PDB" id="9E5E"/>
    </source>
</evidence>
<dbReference type="NCBIfam" id="NF041155">
    <property type="entry name" value="encap_f1"/>
    <property type="match status" value="1"/>
</dbReference>
<evidence type="ECO:0000256" key="2">
    <source>
        <dbReference type="ARBA" id="ARBA00033743"/>
    </source>
</evidence>
<dbReference type="PANTHER" id="PTHR37165:SF1">
    <property type="entry name" value="TYPE 1 ENCAPSULIN SHELL PROTEIN"/>
    <property type="match status" value="1"/>
</dbReference>
<evidence type="ECO:0000313" key="18">
    <source>
        <dbReference type="Proteomes" id="UP000462410"/>
    </source>
</evidence>
<dbReference type="Pfam" id="PF04454">
    <property type="entry name" value="Linocin_M18"/>
    <property type="match status" value="1"/>
</dbReference>
<dbReference type="EMBL" id="WTRX01000241">
    <property type="protein sequence ID" value="MWU34263.1"/>
    <property type="molecule type" value="Genomic_DNA"/>
</dbReference>
<evidence type="ECO:0000313" key="16">
    <source>
        <dbReference type="Proteomes" id="UP000460875"/>
    </source>
</evidence>
<dbReference type="EMBL" id="VLTB01000540">
    <property type="protein sequence ID" value="NDR95518.1"/>
    <property type="molecule type" value="Genomic_DNA"/>
</dbReference>
<dbReference type="EMBL" id="WTQQ01000041">
    <property type="protein sequence ID" value="MWR87762.1"/>
    <property type="molecule type" value="Genomic_DNA"/>
</dbReference>
<dbReference type="PANTHER" id="PTHR37165">
    <property type="entry name" value="PEPTIDASE U56 FAMILY"/>
    <property type="match status" value="1"/>
</dbReference>
<dbReference type="EMBL" id="WTRC01000095">
    <property type="protein sequence ID" value="MWT21048.1"/>
    <property type="molecule type" value="Genomic_DNA"/>
</dbReference>
<dbReference type="Proteomes" id="UP000462271">
    <property type="component" value="Unassembled WGS sequence"/>
</dbReference>
<name>A0A3L1NQK1_ECOLX</name>
<dbReference type="Proteomes" id="UP000471490">
    <property type="component" value="Unassembled WGS sequence"/>
</dbReference>
<dbReference type="Proteomes" id="UP000436141">
    <property type="component" value="Unassembled WGS sequence"/>
</dbReference>
<sequence>MNNLHRELAPVSDAAWEQIEEEATRTLKRFLAARRVVDVTDPQGAALSAVGTGHVAYLDGPCAGVSAVKRQVLPVVEFRVPFKLTRQAIDDVERGSQDSDWSPLKEAARKIAAAEDQTIFDGYMAAGIAGIRPQSSNTPLTLPATASDYPTVVAQALDQLRVAGVNGPYHLVLGEKAYTSITGGNEGGYPVFQHIRRLIDGEIVWAPAIEGGLLLTTRGGDFVMDIGQDISIGYLNHTGTDVELYLQESFTFSALTSEATVTLLPPEE</sequence>
<evidence type="ECO:0000313" key="8">
    <source>
        <dbReference type="EMBL" id="MWU34263.1"/>
    </source>
</evidence>
<evidence type="ECO:0000313" key="17">
    <source>
        <dbReference type="Proteomes" id="UP000462271"/>
    </source>
</evidence>
<dbReference type="Proteomes" id="UP000460875">
    <property type="component" value="Unassembled WGS sequence"/>
</dbReference>
<accession>A0A3L1NQK1</accession>
<dbReference type="EMBL" id="WTQT01000118">
    <property type="protein sequence ID" value="MWR38177.1"/>
    <property type="molecule type" value="Genomic_DNA"/>
</dbReference>
<evidence type="ECO:0000313" key="11">
    <source>
        <dbReference type="EMBL" id="TXT01157.1"/>
    </source>
</evidence>
<keyword evidence="3" id="KW-1284">Encapsulin nanocompartment</keyword>
<evidence type="ECO:0000313" key="6">
    <source>
        <dbReference type="EMBL" id="MWR87762.1"/>
    </source>
</evidence>
<dbReference type="EMBL" id="WUIY01000026">
    <property type="protein sequence ID" value="MXI74264.1"/>
    <property type="molecule type" value="Genomic_DNA"/>
</dbReference>
<protein>
    <submittedName>
        <fullName evidence="6">Bacteriocin</fullName>
    </submittedName>
</protein>
<comment type="subcellular location">
    <subcellularLocation>
        <location evidence="1">Encapsulin nanocompartment</location>
    </subcellularLocation>
</comment>
<gene>
    <name evidence="10" type="ORF">FPI65_30875</name>
    <name evidence="11" type="ORF">FWK02_13915</name>
    <name evidence="8" type="ORF">GP944_27050</name>
    <name evidence="7" type="ORF">GP965_08895</name>
    <name evidence="5" type="ORF">GP975_08820</name>
    <name evidence="6" type="ORF">GP979_05485</name>
    <name evidence="4" type="ORF">GQM21_27145</name>
    <name evidence="9" type="ORF">GRW05_08220</name>
</gene>
<dbReference type="Proteomes" id="UP000436482">
    <property type="component" value="Unassembled WGS sequence"/>
</dbReference>
<evidence type="ECO:0000313" key="14">
    <source>
        <dbReference type="Proteomes" id="UP000436482"/>
    </source>
</evidence>
<reference evidence="9 13" key="3">
    <citation type="submission" date="2019-12" db="EMBL/GenBank/DDBJ databases">
        <title>Enteriobacteria Tanzani isolates_10434.</title>
        <authorList>
            <person name="Subbiah M."/>
            <person name="Call D."/>
        </authorList>
    </citation>
    <scope>NUCLEOTIDE SEQUENCE [LARGE SCALE GENOMIC DNA]</scope>
    <source>
        <strain evidence="9 13">10434wD1</strain>
    </source>
</reference>
<evidence type="ECO:0000313" key="4">
    <source>
        <dbReference type="EMBL" id="MWL00769.1"/>
    </source>
</evidence>
<evidence type="ECO:0000313" key="19">
    <source>
        <dbReference type="Proteomes" id="UP000471490"/>
    </source>
</evidence>
<reference evidence="20" key="6">
    <citation type="journal article" date="2024" name="bioRxiv">
        <title>Structural and biochemical characterization of a widespread enterobacterial peroxidase encapsulin.</title>
        <authorList>
            <person name="Ubilla-Rodriguez N.C."/>
            <person name="Andreas M.P."/>
            <person name="Giessen T.W."/>
        </authorList>
    </citation>
    <scope>STRUCTURE BY ELECTRON MICROSCOPY (2.17 ANGSTROMS)</scope>
</reference>
<evidence type="ECO:0000313" key="10">
    <source>
        <dbReference type="EMBL" id="NDR95518.1"/>
    </source>
</evidence>
<dbReference type="SMR" id="A0A3L1NQK1"/>
<reference evidence="10 19" key="5">
    <citation type="journal article" date="2020" name="Int. J. Nanomedicine">
        <title>Consequences Of Long-Term Bacteria's Exposure To Silver Nanoformulations With Different PhysicoChemical Properties.</title>
        <authorList>
            <person name="Kedziora A."/>
            <person name="Wernecki M."/>
            <person name="Korzekwa K."/>
            <person name="Speruda M."/>
            <person name="Gerasymchuk Y."/>
            <person name="Lukowiak A."/>
            <person name="Bugla-Ploskonska G."/>
        </authorList>
    </citation>
    <scope>NUCLEOTIDE SEQUENCE [LARGE SCALE GENOMIC DNA]</scope>
    <source>
        <strain evidence="10 19">ATCC 11230</strain>
    </source>
</reference>
<comment type="caution">
    <text evidence="6">The sequence shown here is derived from an EMBL/GenBank/DDBJ whole genome shotgun (WGS) entry which is preliminary data.</text>
</comment>
<organism evidence="6 14">
    <name type="scientific">Escherichia coli</name>
    <dbReference type="NCBI Taxonomy" id="562"/>
    <lineage>
        <taxon>Bacteria</taxon>
        <taxon>Pseudomonadati</taxon>
        <taxon>Pseudomonadota</taxon>
        <taxon>Gammaproteobacteria</taxon>
        <taxon>Enterobacterales</taxon>
        <taxon>Enterobacteriaceae</taxon>
        <taxon>Escherichia</taxon>
    </lineage>
</organism>
<comment type="similarity">
    <text evidence="2">Belongs to the encapsulin family. Family 1 subfamily.</text>
</comment>
<dbReference type="InterPro" id="IPR051429">
    <property type="entry name" value="Encapsulin_nc"/>
</dbReference>
<dbReference type="PDB" id="9E5E">
    <property type="method" value="EM"/>
    <property type="resolution" value="2.17 A"/>
    <property type="chains" value="A=1-268"/>
</dbReference>